<feature type="transmembrane region" description="Helical" evidence="11">
    <location>
        <begin position="54"/>
        <end position="72"/>
    </location>
</feature>
<gene>
    <name evidence="11" type="primary">hppA</name>
    <name evidence="13" type="ORF">HT585_06100</name>
</gene>
<dbReference type="PANTHER" id="PTHR31998">
    <property type="entry name" value="K(+)-INSENSITIVE PYROPHOSPHATE-ENERGIZED PROTON PUMP"/>
    <property type="match status" value="1"/>
</dbReference>
<comment type="cofactor">
    <cofactor evidence="1 11">
        <name>Mg(2+)</name>
        <dbReference type="ChEBI" id="CHEBI:18420"/>
    </cofactor>
</comment>
<comment type="subunit">
    <text evidence="3 11">Homodimer.</text>
</comment>
<sequence length="711" mass="72217">MTILLGVIACGLLAVAYAIWATQSVLAADQGNARMQEIAGYIREGAQAYLTRQYKAIAVVGVVVFIGAWVLLSSAAAIGFLVGAVLSGAAGFIGMHVSVRANVRTAQAASVSLASGLDIAFKSGAITGLLVAGLALLGVSVYYLILTAGLGHEPGSREVIDALVALGFGASLISIFARLGGGIFTKGADVGGDLVGKVEAGIPEDDPRNPATIADNVGDNVGDCAGMAADLFETYAVSVVATMVLAAIFFAGTPVLSTVMVYPLAICATCIITSIIGTFFVKLGTNNSIMGALYRGLIVTGLLSIVGLGAATSLTIGWGSIGTVAGQDITGWNLFLCGIVGLVVTALIVVITEYYTGTNKRPVNSIAQASVTGHGTNVIQGLAVSLESTALPAIVIVGGIISTYQLAGLFGTGIAVTAMLGLAGMIVALDAFGPVTDNAGGIAEMSHLPPEVRKSTDALDAVGNTTKAVTKGYAIGSAGLGALVLFAAYANDLSYFAANGDKYPYFADVGQISFDLSNPYVVAGLIFGGLIPYLFGGIAMTAVGRAAGSIVEEVRRQFREKPGIMAGTEKPDYGRAVDLLTKAAIREMIVPSLLPVLAPLVVYFGVLLMSGSKASAFAALGASLLGVIVNGLFVAISMTSGGGAWDNAKKSFEDGFVDKDGTRHLKGSEAHKASVTGDTVGDPYKDTAGPAVNPAIKITNIVALLLLAVLA</sequence>
<evidence type="ECO:0000313" key="13">
    <source>
        <dbReference type="EMBL" id="NVD38421.1"/>
    </source>
</evidence>
<evidence type="ECO:0000256" key="12">
    <source>
        <dbReference type="SAM" id="SignalP"/>
    </source>
</evidence>
<dbReference type="NCBIfam" id="NF001960">
    <property type="entry name" value="PRK00733.3-5"/>
    <property type="match status" value="1"/>
</dbReference>
<feature type="transmembrane region" description="Helical" evidence="11">
    <location>
        <begin position="79"/>
        <end position="99"/>
    </location>
</feature>
<feature type="transmembrane region" description="Helical" evidence="11">
    <location>
        <begin position="616"/>
        <end position="636"/>
    </location>
</feature>
<dbReference type="AlphaFoldDB" id="A0A7Y6Q3L9"/>
<evidence type="ECO:0000313" key="14">
    <source>
        <dbReference type="Proteomes" id="UP000520198"/>
    </source>
</evidence>
<feature type="transmembrane region" description="Helical" evidence="11">
    <location>
        <begin position="293"/>
        <end position="320"/>
    </location>
</feature>
<keyword evidence="11" id="KW-1003">Cell membrane</keyword>
<keyword evidence="9 11" id="KW-0406">Ion transport</keyword>
<keyword evidence="4 11" id="KW-0813">Transport</keyword>
<keyword evidence="11" id="KW-0375">Hydrogen ion transport</keyword>
<dbReference type="HAMAP" id="MF_01129">
    <property type="entry name" value="PPase_energized_pump"/>
    <property type="match status" value="1"/>
</dbReference>
<feature type="transmembrane region" description="Helical" evidence="11">
    <location>
        <begin position="589"/>
        <end position="610"/>
    </location>
</feature>
<keyword evidence="6 11" id="KW-0460">Magnesium</keyword>
<evidence type="ECO:0000256" key="10">
    <source>
        <dbReference type="ARBA" id="ARBA00023136"/>
    </source>
</evidence>
<evidence type="ECO:0000256" key="7">
    <source>
        <dbReference type="ARBA" id="ARBA00022967"/>
    </source>
</evidence>
<feature type="transmembrane region" description="Helical" evidence="11">
    <location>
        <begin position="520"/>
        <end position="543"/>
    </location>
</feature>
<keyword evidence="14" id="KW-1185">Reference proteome</keyword>
<dbReference type="GO" id="GO:0004427">
    <property type="term" value="F:inorganic diphosphate phosphatase activity"/>
    <property type="evidence" value="ECO:0007669"/>
    <property type="project" value="UniProtKB-UniRule"/>
</dbReference>
<feature type="transmembrane region" description="Helical" evidence="11">
    <location>
        <begin position="332"/>
        <end position="356"/>
    </location>
</feature>
<keyword evidence="13" id="KW-0378">Hydrolase</keyword>
<feature type="transmembrane region" description="Helical" evidence="11">
    <location>
        <begin position="407"/>
        <end position="429"/>
    </location>
</feature>
<dbReference type="RefSeq" id="WP_176352043.1">
    <property type="nucleotide sequence ID" value="NZ_JABWDU010000001.1"/>
</dbReference>
<comment type="caution">
    <text evidence="13">The sequence shown here is derived from an EMBL/GenBank/DDBJ whole genome shotgun (WGS) entry which is preliminary data.</text>
</comment>
<comment type="similarity">
    <text evidence="11">Belongs to the H(+)-translocating pyrophosphatase (TC 3.A.10) family. K(+)-insensitive subfamily.</text>
</comment>
<evidence type="ECO:0000256" key="3">
    <source>
        <dbReference type="ARBA" id="ARBA00011738"/>
    </source>
</evidence>
<comment type="catalytic activity">
    <reaction evidence="11">
        <text>diphosphate + H2O + H(+)(in) = 2 phosphate + 2 H(+)(out)</text>
        <dbReference type="Rhea" id="RHEA:13973"/>
        <dbReference type="ChEBI" id="CHEBI:15377"/>
        <dbReference type="ChEBI" id="CHEBI:15378"/>
        <dbReference type="ChEBI" id="CHEBI:33019"/>
        <dbReference type="ChEBI" id="CHEBI:43474"/>
        <dbReference type="EC" id="7.1.3.1"/>
    </reaction>
</comment>
<evidence type="ECO:0000256" key="2">
    <source>
        <dbReference type="ARBA" id="ARBA00004127"/>
    </source>
</evidence>
<evidence type="ECO:0000256" key="8">
    <source>
        <dbReference type="ARBA" id="ARBA00022989"/>
    </source>
</evidence>
<dbReference type="Pfam" id="PF03030">
    <property type="entry name" value="H_PPase"/>
    <property type="match status" value="1"/>
</dbReference>
<dbReference type="Proteomes" id="UP000520198">
    <property type="component" value="Unassembled WGS sequence"/>
</dbReference>
<keyword evidence="10 11" id="KW-0472">Membrane</keyword>
<evidence type="ECO:0000256" key="9">
    <source>
        <dbReference type="ARBA" id="ARBA00023065"/>
    </source>
</evidence>
<feature type="signal peptide" evidence="12">
    <location>
        <begin position="1"/>
        <end position="27"/>
    </location>
</feature>
<organism evidence="13 14">
    <name type="scientific">Ensifer oleiphilus</name>
    <dbReference type="NCBI Taxonomy" id="2742698"/>
    <lineage>
        <taxon>Bacteria</taxon>
        <taxon>Pseudomonadati</taxon>
        <taxon>Pseudomonadota</taxon>
        <taxon>Alphaproteobacteria</taxon>
        <taxon>Hyphomicrobiales</taxon>
        <taxon>Rhizobiaceae</taxon>
        <taxon>Sinorhizobium/Ensifer group</taxon>
        <taxon>Ensifer</taxon>
    </lineage>
</organism>
<evidence type="ECO:0000256" key="1">
    <source>
        <dbReference type="ARBA" id="ARBA00001946"/>
    </source>
</evidence>
<comment type="caution">
    <text evidence="11">Lacks conserved residue(s) required for the propagation of feature annotation.</text>
</comment>
<evidence type="ECO:0000256" key="5">
    <source>
        <dbReference type="ARBA" id="ARBA00022692"/>
    </source>
</evidence>
<accession>A0A7Y6Q3L9</accession>
<feature type="transmembrane region" description="Helical" evidence="11">
    <location>
        <begin position="259"/>
        <end position="281"/>
    </location>
</feature>
<dbReference type="EC" id="7.1.3.1" evidence="11"/>
<feature type="transmembrane region" description="Helical" evidence="11">
    <location>
        <begin position="472"/>
        <end position="490"/>
    </location>
</feature>
<dbReference type="PIRSF" id="PIRSF001265">
    <property type="entry name" value="H+-PPase"/>
    <property type="match status" value="1"/>
</dbReference>
<keyword evidence="5 11" id="KW-0812">Transmembrane</keyword>
<reference evidence="13 14" key="1">
    <citation type="submission" date="2020-06" db="EMBL/GenBank/DDBJ databases">
        <authorList>
            <person name="Grouzdev D.S."/>
        </authorList>
    </citation>
    <scope>NUCLEOTIDE SEQUENCE [LARGE SCALE GENOMIC DNA]</scope>
    <source>
        <strain evidence="13 14">HO-A22</strain>
    </source>
</reference>
<feature type="transmembrane region" description="Helical" evidence="11">
    <location>
        <begin position="235"/>
        <end position="253"/>
    </location>
</feature>
<name>A0A7Y6Q3L9_9HYPH</name>
<dbReference type="GO" id="GO:0000287">
    <property type="term" value="F:magnesium ion binding"/>
    <property type="evidence" value="ECO:0007669"/>
    <property type="project" value="UniProtKB-UniRule"/>
</dbReference>
<evidence type="ECO:0000256" key="4">
    <source>
        <dbReference type="ARBA" id="ARBA00022448"/>
    </source>
</evidence>
<dbReference type="GO" id="GO:0009678">
    <property type="term" value="F:diphosphate hydrolysis-driven proton transmembrane transporter activity"/>
    <property type="evidence" value="ECO:0007669"/>
    <property type="project" value="UniProtKB-UniRule"/>
</dbReference>
<feature type="chain" id="PRO_5031000838" description="K(+)-insensitive pyrophosphate-energized proton pump" evidence="12">
    <location>
        <begin position="28"/>
        <end position="711"/>
    </location>
</feature>
<comment type="function">
    <text evidence="11">Proton pump that utilizes the energy of pyrophosphate hydrolysis as the driving force for proton movement across the membrane. Generates a proton motive force.</text>
</comment>
<dbReference type="NCBIfam" id="NF001951">
    <property type="entry name" value="PRK00733.1-2"/>
    <property type="match status" value="1"/>
</dbReference>
<feature type="site" description="Determinant of potassium independence" evidence="11">
    <location>
        <position position="467"/>
    </location>
</feature>
<evidence type="ECO:0000256" key="11">
    <source>
        <dbReference type="HAMAP-Rule" id="MF_01129"/>
    </source>
</evidence>
<dbReference type="EMBL" id="JABWDU010000001">
    <property type="protein sequence ID" value="NVD38421.1"/>
    <property type="molecule type" value="Genomic_DNA"/>
</dbReference>
<evidence type="ECO:0000256" key="6">
    <source>
        <dbReference type="ARBA" id="ARBA00022842"/>
    </source>
</evidence>
<keyword evidence="12" id="KW-0732">Signal</keyword>
<keyword evidence="7 11" id="KW-1278">Translocase</keyword>
<protein>
    <recommendedName>
        <fullName evidence="11">K(+)-insensitive pyrophosphate-energized proton pump</fullName>
        <ecNumber evidence="11">7.1.3.1</ecNumber>
    </recommendedName>
    <alternativeName>
        <fullName evidence="11">Membrane-bound proton-translocating pyrophosphatase</fullName>
    </alternativeName>
    <alternativeName>
        <fullName evidence="11">Pyrophosphate-energized inorganic pyrophosphatase</fullName>
        <shortName evidence="11">H(+)-PPase</shortName>
    </alternativeName>
</protein>
<proteinExistence type="inferred from homology"/>
<dbReference type="GO" id="GO:0012505">
    <property type="term" value="C:endomembrane system"/>
    <property type="evidence" value="ECO:0007669"/>
    <property type="project" value="UniProtKB-SubCell"/>
</dbReference>
<feature type="transmembrane region" description="Helical" evidence="11">
    <location>
        <begin position="119"/>
        <end position="145"/>
    </location>
</feature>
<dbReference type="InterPro" id="IPR004131">
    <property type="entry name" value="PPase-energised_H-pump"/>
</dbReference>
<dbReference type="GO" id="GO:0005886">
    <property type="term" value="C:plasma membrane"/>
    <property type="evidence" value="ECO:0007669"/>
    <property type="project" value="UniProtKB-SubCell"/>
</dbReference>
<comment type="subcellular location">
    <subcellularLocation>
        <location evidence="11">Cell membrane</location>
        <topology evidence="11">Multi-pass membrane protein</topology>
    </subcellularLocation>
    <subcellularLocation>
        <location evidence="2">Endomembrane system</location>
        <topology evidence="2">Multi-pass membrane protein</topology>
    </subcellularLocation>
</comment>
<keyword evidence="8 11" id="KW-1133">Transmembrane helix</keyword>
<dbReference type="NCBIfam" id="TIGR01104">
    <property type="entry name" value="V_PPase"/>
    <property type="match status" value="1"/>
</dbReference>